<dbReference type="SUPFAM" id="SSF81321">
    <property type="entry name" value="Family A G protein-coupled receptor-like"/>
    <property type="match status" value="1"/>
</dbReference>
<dbReference type="PANTHER" id="PTHR22751">
    <property type="entry name" value="G-PROTEIN COUPLED RECEPTOR-RELATED"/>
    <property type="match status" value="1"/>
</dbReference>
<evidence type="ECO:0000313" key="2">
    <source>
        <dbReference type="EMBL" id="EGT46852.1"/>
    </source>
</evidence>
<feature type="transmembrane region" description="Helical" evidence="1">
    <location>
        <begin position="54"/>
        <end position="81"/>
    </location>
</feature>
<evidence type="ECO:0000256" key="1">
    <source>
        <dbReference type="SAM" id="Phobius"/>
    </source>
</evidence>
<dbReference type="Gene3D" id="1.20.1070.10">
    <property type="entry name" value="Rhodopsin 7-helix transmembrane proteins"/>
    <property type="match status" value="1"/>
</dbReference>
<dbReference type="PANTHER" id="PTHR22751:SF166">
    <property type="entry name" value="G-PROTEIN COUPLED RECEPTORS FAMILY 1 PROFILE DOMAIN-CONTAINING PROTEIN"/>
    <property type="match status" value="1"/>
</dbReference>
<dbReference type="EMBL" id="GL380109">
    <property type="protein sequence ID" value="EGT46852.1"/>
    <property type="molecule type" value="Genomic_DNA"/>
</dbReference>
<evidence type="ECO:0000313" key="3">
    <source>
        <dbReference type="Proteomes" id="UP000008068"/>
    </source>
</evidence>
<sequence>MVYSRLFTGSFSKIYMLINGIVTKILPCILFPVLTIFLVFELRRASQNRTEKTTGLVIFAAITFFLMKLPLGIATVLQVAYTDMGYVYIATYIADYYNHNNINQNQFLPGFKKLQELIFAKRPIESESQF</sequence>
<dbReference type="OrthoDB" id="5889111at2759"/>
<dbReference type="InParanoid" id="G0P782"/>
<dbReference type="HOGENOM" id="CLU_1939966_0_0_1"/>
<keyword evidence="3" id="KW-1185">Reference proteome</keyword>
<dbReference type="InterPro" id="IPR019427">
    <property type="entry name" value="7TM_GPCR_serpentine_rcpt_Srw"/>
</dbReference>
<dbReference type="Proteomes" id="UP000008068">
    <property type="component" value="Unassembled WGS sequence"/>
</dbReference>
<organism evidence="3">
    <name type="scientific">Caenorhabditis brenneri</name>
    <name type="common">Nematode worm</name>
    <dbReference type="NCBI Taxonomy" id="135651"/>
    <lineage>
        <taxon>Eukaryota</taxon>
        <taxon>Metazoa</taxon>
        <taxon>Ecdysozoa</taxon>
        <taxon>Nematoda</taxon>
        <taxon>Chromadorea</taxon>
        <taxon>Rhabditida</taxon>
        <taxon>Rhabditina</taxon>
        <taxon>Rhabditomorpha</taxon>
        <taxon>Rhabditoidea</taxon>
        <taxon>Rhabditidae</taxon>
        <taxon>Peloderinae</taxon>
        <taxon>Caenorhabditis</taxon>
    </lineage>
</organism>
<keyword evidence="1" id="KW-0812">Transmembrane</keyword>
<name>G0P782_CAEBE</name>
<reference evidence="3" key="1">
    <citation type="submission" date="2011-07" db="EMBL/GenBank/DDBJ databases">
        <authorList>
            <consortium name="Caenorhabditis brenneri Sequencing and Analysis Consortium"/>
            <person name="Wilson R.K."/>
        </authorList>
    </citation>
    <scope>NUCLEOTIDE SEQUENCE [LARGE SCALE GENOMIC DNA]</scope>
    <source>
        <strain evidence="3">PB2801</strain>
    </source>
</reference>
<feature type="transmembrane region" description="Helical" evidence="1">
    <location>
        <begin position="14"/>
        <end position="42"/>
    </location>
</feature>
<keyword evidence="1" id="KW-1133">Transmembrane helix</keyword>
<proteinExistence type="predicted"/>
<accession>G0P782</accession>
<protein>
    <submittedName>
        <fullName evidence="2">Uncharacterized protein</fullName>
    </submittedName>
</protein>
<dbReference type="AlphaFoldDB" id="G0P782"/>
<keyword evidence="1" id="KW-0472">Membrane</keyword>
<dbReference type="GO" id="GO:0008528">
    <property type="term" value="F:G protein-coupled peptide receptor activity"/>
    <property type="evidence" value="ECO:0007669"/>
    <property type="project" value="InterPro"/>
</dbReference>
<gene>
    <name evidence="2" type="ORF">CAEBREN_06898</name>
</gene>
<dbReference type="Pfam" id="PF10324">
    <property type="entry name" value="7TM_GPCR_Srw"/>
    <property type="match status" value="1"/>
</dbReference>